<evidence type="ECO:0000313" key="4">
    <source>
        <dbReference type="Proteomes" id="UP001430954"/>
    </source>
</evidence>
<name>A0ABS7T959_9GAMM</name>
<protein>
    <submittedName>
        <fullName evidence="3">Uncharacterized protein</fullName>
    </submittedName>
</protein>
<reference evidence="3 4" key="1">
    <citation type="submission" date="2021-09" db="EMBL/GenBank/DDBJ databases">
        <title>Lysobacter sp. 13A isolated from the river sediment.</title>
        <authorList>
            <person name="Liu H."/>
            <person name="Li S."/>
            <person name="Mao S."/>
        </authorList>
    </citation>
    <scope>NUCLEOTIDE SEQUENCE [LARGE SCALE GENOMIC DNA]</scope>
    <source>
        <strain evidence="3 4">13A</strain>
    </source>
</reference>
<evidence type="ECO:0000313" key="3">
    <source>
        <dbReference type="EMBL" id="MBZ4040417.1"/>
    </source>
</evidence>
<proteinExistence type="predicted"/>
<keyword evidence="4" id="KW-1185">Reference proteome</keyword>
<feature type="compositionally biased region" description="Basic and acidic residues" evidence="1">
    <location>
        <begin position="18"/>
        <end position="35"/>
    </location>
</feature>
<dbReference type="EMBL" id="JAINZW010000006">
    <property type="protein sequence ID" value="MBZ4040417.1"/>
    <property type="molecule type" value="Genomic_DNA"/>
</dbReference>
<keyword evidence="2" id="KW-1133">Transmembrane helix</keyword>
<sequence length="92" mass="10263">MDADRADAIARAFLQPTPERKANRERQAREDWHEREKRKVAGLALVGMAIGAAVTHQLGYRFTEGVIWGGLAGAALGWLWIGWRARRRVGPA</sequence>
<organism evidence="3 4">
    <name type="scientific">Novilysobacter selenitireducens</name>
    <dbReference type="NCBI Taxonomy" id="2872639"/>
    <lineage>
        <taxon>Bacteria</taxon>
        <taxon>Pseudomonadati</taxon>
        <taxon>Pseudomonadota</taxon>
        <taxon>Gammaproteobacteria</taxon>
        <taxon>Lysobacterales</taxon>
        <taxon>Lysobacteraceae</taxon>
        <taxon>Novilysobacter</taxon>
    </lineage>
</organism>
<gene>
    <name evidence="3" type="ORF">K6753_12835</name>
</gene>
<feature type="transmembrane region" description="Helical" evidence="2">
    <location>
        <begin position="40"/>
        <end position="59"/>
    </location>
</feature>
<evidence type="ECO:0000256" key="1">
    <source>
        <dbReference type="SAM" id="MobiDB-lite"/>
    </source>
</evidence>
<evidence type="ECO:0000256" key="2">
    <source>
        <dbReference type="SAM" id="Phobius"/>
    </source>
</evidence>
<accession>A0ABS7T959</accession>
<comment type="caution">
    <text evidence="3">The sequence shown here is derived from an EMBL/GenBank/DDBJ whole genome shotgun (WGS) entry which is preliminary data.</text>
</comment>
<feature type="region of interest" description="Disordered" evidence="1">
    <location>
        <begin position="16"/>
        <end position="35"/>
    </location>
</feature>
<dbReference type="Proteomes" id="UP001430954">
    <property type="component" value="Unassembled WGS sequence"/>
</dbReference>
<feature type="transmembrane region" description="Helical" evidence="2">
    <location>
        <begin position="65"/>
        <end position="83"/>
    </location>
</feature>
<keyword evidence="2" id="KW-0472">Membrane</keyword>
<keyword evidence="2" id="KW-0812">Transmembrane</keyword>